<keyword evidence="3" id="KW-1185">Reference proteome</keyword>
<comment type="caution">
    <text evidence="2">The sequence shown here is derived from an EMBL/GenBank/DDBJ whole genome shotgun (WGS) entry which is preliminary data.</text>
</comment>
<feature type="region of interest" description="Disordered" evidence="1">
    <location>
        <begin position="23"/>
        <end position="54"/>
    </location>
</feature>
<dbReference type="Proteomes" id="UP001143474">
    <property type="component" value="Unassembled WGS sequence"/>
</dbReference>
<name>A0A9W6MAX9_9ACTN</name>
<organism evidence="2 3">
    <name type="scientific">Streptosporangium carneum</name>
    <dbReference type="NCBI Taxonomy" id="47481"/>
    <lineage>
        <taxon>Bacteria</taxon>
        <taxon>Bacillati</taxon>
        <taxon>Actinomycetota</taxon>
        <taxon>Actinomycetes</taxon>
        <taxon>Streptosporangiales</taxon>
        <taxon>Streptosporangiaceae</taxon>
        <taxon>Streptosporangium</taxon>
    </lineage>
</organism>
<dbReference type="AlphaFoldDB" id="A0A9W6MAX9"/>
<dbReference type="RefSeq" id="WP_271216281.1">
    <property type="nucleotide sequence ID" value="NZ_BAAAVD010000033.1"/>
</dbReference>
<proteinExistence type="predicted"/>
<protein>
    <submittedName>
        <fullName evidence="2">Uncharacterized protein</fullName>
    </submittedName>
</protein>
<reference evidence="2" key="1">
    <citation type="journal article" date="2014" name="Int. J. Syst. Evol. Microbiol.">
        <title>Complete genome sequence of Corynebacterium casei LMG S-19264T (=DSM 44701T), isolated from a smear-ripened cheese.</title>
        <authorList>
            <consortium name="US DOE Joint Genome Institute (JGI-PGF)"/>
            <person name="Walter F."/>
            <person name="Albersmeier A."/>
            <person name="Kalinowski J."/>
            <person name="Ruckert C."/>
        </authorList>
    </citation>
    <scope>NUCLEOTIDE SEQUENCE</scope>
    <source>
        <strain evidence="2">VKM Ac-2007</strain>
    </source>
</reference>
<gene>
    <name evidence="2" type="ORF">GCM10017600_11840</name>
</gene>
<evidence type="ECO:0000313" key="2">
    <source>
        <dbReference type="EMBL" id="GLK07779.1"/>
    </source>
</evidence>
<evidence type="ECO:0000256" key="1">
    <source>
        <dbReference type="SAM" id="MobiDB-lite"/>
    </source>
</evidence>
<evidence type="ECO:0000313" key="3">
    <source>
        <dbReference type="Proteomes" id="UP001143474"/>
    </source>
</evidence>
<sequence>MTVRIDDLDGSLELPEDALETVVGGREPMTPPTPKLSSSLGNGTRGDPLPDTFT</sequence>
<dbReference type="EMBL" id="BSEV01000001">
    <property type="protein sequence ID" value="GLK07779.1"/>
    <property type="molecule type" value="Genomic_DNA"/>
</dbReference>
<accession>A0A9W6MAX9</accession>
<reference evidence="2" key="2">
    <citation type="submission" date="2023-01" db="EMBL/GenBank/DDBJ databases">
        <authorList>
            <person name="Sun Q."/>
            <person name="Evtushenko L."/>
        </authorList>
    </citation>
    <scope>NUCLEOTIDE SEQUENCE</scope>
    <source>
        <strain evidence="2">VKM Ac-2007</strain>
    </source>
</reference>